<evidence type="ECO:0000313" key="3">
    <source>
        <dbReference type="Proteomes" id="UP000278351"/>
    </source>
</evidence>
<gene>
    <name evidence="2" type="ORF">EGT74_14115</name>
</gene>
<organism evidence="2 3">
    <name type="scientific">Chitinophaga lutea</name>
    <dbReference type="NCBI Taxonomy" id="2488634"/>
    <lineage>
        <taxon>Bacteria</taxon>
        <taxon>Pseudomonadati</taxon>
        <taxon>Bacteroidota</taxon>
        <taxon>Chitinophagia</taxon>
        <taxon>Chitinophagales</taxon>
        <taxon>Chitinophagaceae</taxon>
        <taxon>Chitinophaga</taxon>
    </lineage>
</organism>
<reference evidence="2 3" key="1">
    <citation type="submission" date="2018-11" db="EMBL/GenBank/DDBJ databases">
        <title>Chitinophaga lutea sp.nov., isolate from arsenic contaminated soil.</title>
        <authorList>
            <person name="Zong Y."/>
        </authorList>
    </citation>
    <scope>NUCLEOTIDE SEQUENCE [LARGE SCALE GENOMIC DNA]</scope>
    <source>
        <strain evidence="2 3">ZY74</strain>
    </source>
</reference>
<dbReference type="AlphaFoldDB" id="A0A3N4PK49"/>
<evidence type="ECO:0000313" key="2">
    <source>
        <dbReference type="EMBL" id="RPE08195.1"/>
    </source>
</evidence>
<evidence type="ECO:0000256" key="1">
    <source>
        <dbReference type="SAM" id="MobiDB-lite"/>
    </source>
</evidence>
<feature type="region of interest" description="Disordered" evidence="1">
    <location>
        <begin position="1"/>
        <end position="64"/>
    </location>
</feature>
<protein>
    <submittedName>
        <fullName evidence="2">Uncharacterized protein</fullName>
    </submittedName>
</protein>
<comment type="caution">
    <text evidence="2">The sequence shown here is derived from an EMBL/GenBank/DDBJ whole genome shotgun (WGS) entry which is preliminary data.</text>
</comment>
<proteinExistence type="predicted"/>
<feature type="compositionally biased region" description="Low complexity" evidence="1">
    <location>
        <begin position="1"/>
        <end position="15"/>
    </location>
</feature>
<name>A0A3N4PK49_9BACT</name>
<accession>A0A3N4PK49</accession>
<dbReference type="Proteomes" id="UP000278351">
    <property type="component" value="Unassembled WGS sequence"/>
</dbReference>
<dbReference type="EMBL" id="RPDH01000002">
    <property type="protein sequence ID" value="RPE08195.1"/>
    <property type="molecule type" value="Genomic_DNA"/>
</dbReference>
<keyword evidence="3" id="KW-1185">Reference proteome</keyword>
<sequence length="64" mass="7144">MAQGSSSFSSQPAPSHTDGISWNALDTVPDNPQDSTKKKKKKDKHKDRDTSNQPKPDTFKTFRP</sequence>